<dbReference type="GO" id="GO:0016020">
    <property type="term" value="C:membrane"/>
    <property type="evidence" value="ECO:0007669"/>
    <property type="project" value="UniProtKB-SubCell"/>
</dbReference>
<organism evidence="11 12">
    <name type="scientific">Aeropyrum pernix (strain ATCC 700893 / DSM 11879 / JCM 9820 / NBRC 100138 / K1)</name>
    <dbReference type="NCBI Taxonomy" id="272557"/>
    <lineage>
        <taxon>Archaea</taxon>
        <taxon>Thermoproteota</taxon>
        <taxon>Thermoprotei</taxon>
        <taxon>Desulfurococcales</taxon>
        <taxon>Desulfurococcaceae</taxon>
        <taxon>Aeropyrum</taxon>
    </lineage>
</organism>
<evidence type="ECO:0000256" key="2">
    <source>
        <dbReference type="ARBA" id="ARBA00006739"/>
    </source>
</evidence>
<protein>
    <submittedName>
        <fullName evidence="11">Dolichol-phosphate mannosyltransferase</fullName>
        <ecNumber evidence="11">2.4.1.83</ecNumber>
    </submittedName>
</protein>
<dbReference type="PANTHER" id="PTHR43398">
    <property type="entry name" value="DOLICHOL-PHOSPHATE MANNOSYLTRANSFERASE SUBUNIT 1"/>
    <property type="match status" value="1"/>
</dbReference>
<evidence type="ECO:0000256" key="4">
    <source>
        <dbReference type="ARBA" id="ARBA00022679"/>
    </source>
</evidence>
<feature type="domain" description="Glycosyltransferase 2-like" evidence="9">
    <location>
        <begin position="12"/>
        <end position="155"/>
    </location>
</feature>
<dbReference type="RefSeq" id="WP_010865733.1">
    <property type="nucleotide sequence ID" value="NC_000854.2"/>
</dbReference>
<gene>
    <name evidence="11" type="ordered locus">APE_0426.1</name>
</gene>
<keyword evidence="12" id="KW-1185">Reference proteome</keyword>
<feature type="domain" description="GtrA/DPMS transmembrane" evidence="10">
    <location>
        <begin position="242"/>
        <end position="360"/>
    </location>
</feature>
<dbReference type="GO" id="GO:0006506">
    <property type="term" value="P:GPI anchor biosynthetic process"/>
    <property type="evidence" value="ECO:0007669"/>
    <property type="project" value="TreeGrafter"/>
</dbReference>
<evidence type="ECO:0000256" key="6">
    <source>
        <dbReference type="ARBA" id="ARBA00022989"/>
    </source>
</evidence>
<evidence type="ECO:0000313" key="12">
    <source>
        <dbReference type="Proteomes" id="UP000002518"/>
    </source>
</evidence>
<name>Q9YF12_AERPE</name>
<proteinExistence type="inferred from homology"/>
<keyword evidence="5 8" id="KW-0812">Transmembrane</keyword>
<dbReference type="InterPro" id="IPR039528">
    <property type="entry name" value="DPM1-like"/>
</dbReference>
<evidence type="ECO:0000256" key="8">
    <source>
        <dbReference type="SAM" id="Phobius"/>
    </source>
</evidence>
<dbReference type="GeneID" id="1444615"/>
<dbReference type="Pfam" id="PF00535">
    <property type="entry name" value="Glycos_transf_2"/>
    <property type="match status" value="1"/>
</dbReference>
<dbReference type="EMBL" id="BA000002">
    <property type="protein sequence ID" value="BAA79384.2"/>
    <property type="molecule type" value="Genomic_DNA"/>
</dbReference>
<dbReference type="Proteomes" id="UP000002518">
    <property type="component" value="Chromosome"/>
</dbReference>
<sequence length="361" mass="39412">MSKPPCGEPEVSVIVPTLNERDNIRPLYVGLKKSLEGAGLECFEIVFVDDSSTDGTIEEVERLSRSDPRVRLIVRRGEKGLSRAVLEGLRRARGRVAVVMDADLQHPPETVPLLVEKVAGGEADLAVASRYAPGGRVEGWSLVRRIISRGAVLLAWLLIPESRRTRDPVSGFFAVNLERVRPAIVSGRGFKILLEILYTNPYARVVDVPFTFRGRSRGSSKLGPSTILDYLLQVLQLSSIPRFIAVGALGSLVNLAVYTLAFSATGVHPLSSILGFEAGLIHNAILHDRITFRNRSMWRSHSFLRRLAKYHATSAAGIAVGVAASTILYSLAGLHPLLSQALGIGAGFIVNFTLASRYIWR</sequence>
<dbReference type="eggNOG" id="arCOG00894">
    <property type="taxonomic scope" value="Archaea"/>
</dbReference>
<evidence type="ECO:0000256" key="1">
    <source>
        <dbReference type="ARBA" id="ARBA00004141"/>
    </source>
</evidence>
<evidence type="ECO:0000259" key="9">
    <source>
        <dbReference type="Pfam" id="PF00535"/>
    </source>
</evidence>
<keyword evidence="4 11" id="KW-0808">Transferase</keyword>
<dbReference type="GO" id="GO:0035269">
    <property type="term" value="P:protein O-linked glycosylation via mannose"/>
    <property type="evidence" value="ECO:0007669"/>
    <property type="project" value="TreeGrafter"/>
</dbReference>
<dbReference type="SUPFAM" id="SSF53448">
    <property type="entry name" value="Nucleotide-diphospho-sugar transferases"/>
    <property type="match status" value="1"/>
</dbReference>
<dbReference type="KEGG" id="ape:APE_0426.1"/>
<keyword evidence="6 8" id="KW-1133">Transmembrane helix</keyword>
<dbReference type="InterPro" id="IPR001173">
    <property type="entry name" value="Glyco_trans_2-like"/>
</dbReference>
<dbReference type="GO" id="GO:0006488">
    <property type="term" value="P:dolichol-linked oligosaccharide biosynthetic process"/>
    <property type="evidence" value="ECO:0007669"/>
    <property type="project" value="TreeGrafter"/>
</dbReference>
<keyword evidence="7 8" id="KW-0472">Membrane</keyword>
<feature type="transmembrane region" description="Helical" evidence="8">
    <location>
        <begin position="307"/>
        <end position="331"/>
    </location>
</feature>
<evidence type="ECO:0000256" key="3">
    <source>
        <dbReference type="ARBA" id="ARBA00022676"/>
    </source>
</evidence>
<dbReference type="AlphaFoldDB" id="Q9YF12"/>
<dbReference type="EC" id="2.4.1.83" evidence="11"/>
<dbReference type="InterPro" id="IPR029044">
    <property type="entry name" value="Nucleotide-diphossugar_trans"/>
</dbReference>
<dbReference type="InterPro" id="IPR007267">
    <property type="entry name" value="GtrA_DPMS_TM"/>
</dbReference>
<dbReference type="CAZy" id="GT2">
    <property type="family name" value="Glycosyltransferase Family 2"/>
</dbReference>
<feature type="transmembrane region" description="Helical" evidence="8">
    <location>
        <begin position="337"/>
        <end position="360"/>
    </location>
</feature>
<dbReference type="STRING" id="272557.APE_0426.1"/>
<dbReference type="CDD" id="cd06442">
    <property type="entry name" value="DPM1_like"/>
    <property type="match status" value="1"/>
</dbReference>
<feature type="transmembrane region" description="Helical" evidence="8">
    <location>
        <begin position="243"/>
        <end position="261"/>
    </location>
</feature>
<dbReference type="GO" id="GO:0004582">
    <property type="term" value="F:dolichyl-phosphate beta-D-mannosyltransferase activity"/>
    <property type="evidence" value="ECO:0007669"/>
    <property type="project" value="UniProtKB-EC"/>
</dbReference>
<evidence type="ECO:0000259" key="10">
    <source>
        <dbReference type="Pfam" id="PF04138"/>
    </source>
</evidence>
<dbReference type="GO" id="GO:0000271">
    <property type="term" value="P:polysaccharide biosynthetic process"/>
    <property type="evidence" value="ECO:0007669"/>
    <property type="project" value="InterPro"/>
</dbReference>
<evidence type="ECO:0000256" key="7">
    <source>
        <dbReference type="ARBA" id="ARBA00023136"/>
    </source>
</evidence>
<keyword evidence="3 11" id="KW-0328">Glycosyltransferase</keyword>
<dbReference type="PIR" id="D72736">
    <property type="entry name" value="D72736"/>
</dbReference>
<dbReference type="EnsemblBacteria" id="BAA79384">
    <property type="protein sequence ID" value="BAA79384"/>
    <property type="gene ID" value="APE_0426.1"/>
</dbReference>
<dbReference type="Gene3D" id="3.90.550.10">
    <property type="entry name" value="Spore Coat Polysaccharide Biosynthesis Protein SpsA, Chain A"/>
    <property type="match status" value="1"/>
</dbReference>
<comment type="similarity">
    <text evidence="2">Belongs to the glycosyltransferase 2 family.</text>
</comment>
<comment type="subcellular location">
    <subcellularLocation>
        <location evidence="1">Membrane</location>
        <topology evidence="1">Multi-pass membrane protein</topology>
    </subcellularLocation>
</comment>
<reference evidence="11 12" key="1">
    <citation type="journal article" date="1999" name="DNA Res.">
        <title>Complete genome sequence of an aerobic hyper-thermophilic crenarchaeon, Aeropyrum pernix K1.</title>
        <authorList>
            <person name="Kawarabayasi Y."/>
            <person name="Hino Y."/>
            <person name="Horikawa H."/>
            <person name="Yamazaki S."/>
            <person name="Haikawa Y."/>
            <person name="Jin-no K."/>
            <person name="Takahashi M."/>
            <person name="Sekine M."/>
            <person name="Baba S."/>
            <person name="Ankai A."/>
            <person name="Kosugi H."/>
            <person name="Hosoyama A."/>
            <person name="Fukui S."/>
            <person name="Nagai Y."/>
            <person name="Nishijima K."/>
            <person name="Nakazawa H."/>
            <person name="Takamiya M."/>
            <person name="Masuda S."/>
            <person name="Funahashi T."/>
            <person name="Tanaka T."/>
            <person name="Kudoh Y."/>
            <person name="Yamazaki J."/>
            <person name="Kushida N."/>
            <person name="Oguchi A."/>
            <person name="Aoki K."/>
            <person name="Kubota K."/>
            <person name="Nakamura Y."/>
            <person name="Nomura N."/>
            <person name="Sako Y."/>
            <person name="Kikuchi H."/>
        </authorList>
    </citation>
    <scope>NUCLEOTIDE SEQUENCE [LARGE SCALE GENOMIC DNA]</scope>
    <source>
        <strain evidence="12">ATCC 700893 / DSM 11879 / JCM 9820 / NBRC 100138 / K1</strain>
    </source>
</reference>
<dbReference type="PANTHER" id="PTHR43398:SF1">
    <property type="entry name" value="DOLICHOL-PHOSPHATE MANNOSYLTRANSFERASE SUBUNIT 1"/>
    <property type="match status" value="1"/>
</dbReference>
<accession>Q9YF12</accession>
<evidence type="ECO:0000313" key="11">
    <source>
        <dbReference type="EMBL" id="BAA79384.2"/>
    </source>
</evidence>
<dbReference type="Pfam" id="PF04138">
    <property type="entry name" value="GtrA_DPMS_TM"/>
    <property type="match status" value="1"/>
</dbReference>
<evidence type="ECO:0000256" key="5">
    <source>
        <dbReference type="ARBA" id="ARBA00022692"/>
    </source>
</evidence>